<evidence type="ECO:0000313" key="11">
    <source>
        <dbReference type="Proteomes" id="UP000663879"/>
    </source>
</evidence>
<dbReference type="InterPro" id="IPR035979">
    <property type="entry name" value="RBD_domain_sf"/>
</dbReference>
<dbReference type="SUPFAM" id="SSF54928">
    <property type="entry name" value="RNA-binding domain, RBD"/>
    <property type="match status" value="1"/>
</dbReference>
<keyword evidence="3" id="KW-0507">mRNA processing</keyword>
<dbReference type="InterPro" id="IPR000504">
    <property type="entry name" value="RRM_dom"/>
</dbReference>
<organism evidence="10 11">
    <name type="scientific">Brachionus calyciflorus</name>
    <dbReference type="NCBI Taxonomy" id="104777"/>
    <lineage>
        <taxon>Eukaryota</taxon>
        <taxon>Metazoa</taxon>
        <taxon>Spiralia</taxon>
        <taxon>Gnathifera</taxon>
        <taxon>Rotifera</taxon>
        <taxon>Eurotatoria</taxon>
        <taxon>Monogononta</taxon>
        <taxon>Pseudotrocha</taxon>
        <taxon>Ploima</taxon>
        <taxon>Brachionidae</taxon>
        <taxon>Brachionus</taxon>
    </lineage>
</organism>
<keyword evidence="11" id="KW-1185">Reference proteome</keyword>
<evidence type="ECO:0000256" key="8">
    <source>
        <dbReference type="PROSITE-ProRule" id="PRU00176"/>
    </source>
</evidence>
<evidence type="ECO:0000256" key="6">
    <source>
        <dbReference type="ARBA" id="ARBA00023187"/>
    </source>
</evidence>
<comment type="function">
    <text evidence="7">As a component of the minor spliceosome, involved in the splicing of U12-type introns in pre-mRNAs.</text>
</comment>
<evidence type="ECO:0000259" key="9">
    <source>
        <dbReference type="PROSITE" id="PS50102"/>
    </source>
</evidence>
<dbReference type="AlphaFoldDB" id="A0A813R1W4"/>
<reference evidence="10" key="1">
    <citation type="submission" date="2021-02" db="EMBL/GenBank/DDBJ databases">
        <authorList>
            <person name="Nowell W R."/>
        </authorList>
    </citation>
    <scope>NUCLEOTIDE SEQUENCE</scope>
    <source>
        <strain evidence="10">Ploen Becks lab</strain>
    </source>
</reference>
<evidence type="ECO:0000256" key="3">
    <source>
        <dbReference type="ARBA" id="ARBA00022664"/>
    </source>
</evidence>
<gene>
    <name evidence="10" type="ORF">OXX778_LOCUS5173</name>
</gene>
<evidence type="ECO:0000313" key="10">
    <source>
        <dbReference type="EMBL" id="CAF0775332.1"/>
    </source>
</evidence>
<accession>A0A813R1W4</accession>
<name>A0A813R1W4_9BILA</name>
<dbReference type="GO" id="GO:0003723">
    <property type="term" value="F:RNA binding"/>
    <property type="evidence" value="ECO:0007669"/>
    <property type="project" value="UniProtKB-UniRule"/>
</dbReference>
<dbReference type="Gene3D" id="3.30.70.330">
    <property type="match status" value="1"/>
</dbReference>
<feature type="domain" description="RRM" evidence="9">
    <location>
        <begin position="38"/>
        <end position="116"/>
    </location>
</feature>
<proteinExistence type="inferred from homology"/>
<dbReference type="PANTHER" id="PTHR20957">
    <property type="entry name" value="RNA-BINDING PROTEIN 48"/>
    <property type="match status" value="1"/>
</dbReference>
<dbReference type="InterPro" id="IPR034264">
    <property type="entry name" value="RBM48_RRM"/>
</dbReference>
<protein>
    <recommendedName>
        <fullName evidence="2">RNA-binding protein 48</fullName>
    </recommendedName>
</protein>
<dbReference type="InterPro" id="IPR039599">
    <property type="entry name" value="RBM48"/>
</dbReference>
<dbReference type="Proteomes" id="UP000663879">
    <property type="component" value="Unassembled WGS sequence"/>
</dbReference>
<dbReference type="EMBL" id="CAJNOC010000549">
    <property type="protein sequence ID" value="CAF0775332.1"/>
    <property type="molecule type" value="Genomic_DNA"/>
</dbReference>
<dbReference type="PROSITE" id="PS50102">
    <property type="entry name" value="RRM"/>
    <property type="match status" value="1"/>
</dbReference>
<keyword evidence="4" id="KW-0747">Spliceosome</keyword>
<dbReference type="GO" id="GO:0005681">
    <property type="term" value="C:spliceosomal complex"/>
    <property type="evidence" value="ECO:0007669"/>
    <property type="project" value="UniProtKB-KW"/>
</dbReference>
<keyword evidence="6" id="KW-0508">mRNA splicing</keyword>
<evidence type="ECO:0000256" key="7">
    <source>
        <dbReference type="ARBA" id="ARBA00035004"/>
    </source>
</evidence>
<evidence type="ECO:0000256" key="2">
    <source>
        <dbReference type="ARBA" id="ARBA00015189"/>
    </source>
</evidence>
<keyword evidence="5 8" id="KW-0694">RNA-binding</keyword>
<evidence type="ECO:0000256" key="1">
    <source>
        <dbReference type="ARBA" id="ARBA00006938"/>
    </source>
</evidence>
<dbReference type="FunFam" id="3.30.70.330:FF:000424">
    <property type="entry name" value="RNA-binding protein 48 isoform X4"/>
    <property type="match status" value="1"/>
</dbReference>
<comment type="caution">
    <text evidence="10">The sequence shown here is derived from an EMBL/GenBank/DDBJ whole genome shotgun (WGS) entry which is preliminary data.</text>
</comment>
<dbReference type="InterPro" id="IPR012677">
    <property type="entry name" value="Nucleotide-bd_a/b_plait_sf"/>
</dbReference>
<dbReference type="OrthoDB" id="78358at2759"/>
<sequence>MEVLPHHIKPEVCHTRPKYRQGKIPKAVKVYTCAQESKYLLVINIPSIGVHNELTKLFSVYGSIDKHKILDEYPCDKFCETILIKFNKIEHARTAKIKLDNYNFYGGSLHVCYAPEYESIEDTREKLNERKYIVSIKCKKYDSIKYGTPEFDSKKLKKVKKKLKKTENLTNTSENIIGPQLPSNWVKPTITGSVSYDQTVKEIRKKMEKTQSRDHYVSIYPKKRKKILQL</sequence>
<dbReference type="GO" id="GO:0008380">
    <property type="term" value="P:RNA splicing"/>
    <property type="evidence" value="ECO:0007669"/>
    <property type="project" value="UniProtKB-KW"/>
</dbReference>
<dbReference type="PANTHER" id="PTHR20957:SF0">
    <property type="entry name" value="RNA-BINDING PROTEIN 48"/>
    <property type="match status" value="1"/>
</dbReference>
<dbReference type="CDD" id="cd12442">
    <property type="entry name" value="RRM_RBM48"/>
    <property type="match status" value="1"/>
</dbReference>
<comment type="similarity">
    <text evidence="1">Belongs to the RBM48 family.</text>
</comment>
<dbReference type="GO" id="GO:0005654">
    <property type="term" value="C:nucleoplasm"/>
    <property type="evidence" value="ECO:0007669"/>
    <property type="project" value="TreeGrafter"/>
</dbReference>
<evidence type="ECO:0000256" key="4">
    <source>
        <dbReference type="ARBA" id="ARBA00022728"/>
    </source>
</evidence>
<dbReference type="GO" id="GO:0006397">
    <property type="term" value="P:mRNA processing"/>
    <property type="evidence" value="ECO:0007669"/>
    <property type="project" value="UniProtKB-KW"/>
</dbReference>
<evidence type="ECO:0000256" key="5">
    <source>
        <dbReference type="ARBA" id="ARBA00022884"/>
    </source>
</evidence>